<name>A0A9P6CAV2_9AGAR</name>
<evidence type="ECO:0000313" key="1">
    <source>
        <dbReference type="EMBL" id="KAF9455410.1"/>
    </source>
</evidence>
<evidence type="ECO:0000313" key="2">
    <source>
        <dbReference type="Proteomes" id="UP000807353"/>
    </source>
</evidence>
<accession>A0A9P6CAV2</accession>
<proteinExistence type="predicted"/>
<dbReference type="Proteomes" id="UP000807353">
    <property type="component" value="Unassembled WGS sequence"/>
</dbReference>
<organism evidence="1 2">
    <name type="scientific">Collybia nuda</name>
    <dbReference type="NCBI Taxonomy" id="64659"/>
    <lineage>
        <taxon>Eukaryota</taxon>
        <taxon>Fungi</taxon>
        <taxon>Dikarya</taxon>
        <taxon>Basidiomycota</taxon>
        <taxon>Agaricomycotina</taxon>
        <taxon>Agaricomycetes</taxon>
        <taxon>Agaricomycetidae</taxon>
        <taxon>Agaricales</taxon>
        <taxon>Tricholomatineae</taxon>
        <taxon>Clitocybaceae</taxon>
        <taxon>Collybia</taxon>
    </lineage>
</organism>
<comment type="caution">
    <text evidence="1">The sequence shown here is derived from an EMBL/GenBank/DDBJ whole genome shotgun (WGS) entry which is preliminary data.</text>
</comment>
<reference evidence="1" key="1">
    <citation type="submission" date="2020-11" db="EMBL/GenBank/DDBJ databases">
        <authorList>
            <consortium name="DOE Joint Genome Institute"/>
            <person name="Ahrendt S."/>
            <person name="Riley R."/>
            <person name="Andreopoulos W."/>
            <person name="Labutti K."/>
            <person name="Pangilinan J."/>
            <person name="Ruiz-Duenas F.J."/>
            <person name="Barrasa J.M."/>
            <person name="Sanchez-Garcia M."/>
            <person name="Camarero S."/>
            <person name="Miyauchi S."/>
            <person name="Serrano A."/>
            <person name="Linde D."/>
            <person name="Babiker R."/>
            <person name="Drula E."/>
            <person name="Ayuso-Fernandez I."/>
            <person name="Pacheco R."/>
            <person name="Padilla G."/>
            <person name="Ferreira P."/>
            <person name="Barriuso J."/>
            <person name="Kellner H."/>
            <person name="Castanera R."/>
            <person name="Alfaro M."/>
            <person name="Ramirez L."/>
            <person name="Pisabarro A.G."/>
            <person name="Kuo A."/>
            <person name="Tritt A."/>
            <person name="Lipzen A."/>
            <person name="He G."/>
            <person name="Yan M."/>
            <person name="Ng V."/>
            <person name="Cullen D."/>
            <person name="Martin F."/>
            <person name="Rosso M.-N."/>
            <person name="Henrissat B."/>
            <person name="Hibbett D."/>
            <person name="Martinez A.T."/>
            <person name="Grigoriev I.V."/>
        </authorList>
    </citation>
    <scope>NUCLEOTIDE SEQUENCE</scope>
    <source>
        <strain evidence="1">CBS 247.69</strain>
    </source>
</reference>
<sequence>MEEPDISRTKSEGSVVLTFDESHPLAETHATLCRPVSSLKILNFIGPTLPRQDQGDREYYCATMLTLFRPWKTGFDLKLDGQLWDESFQKYEFSKRNLRIIKNMNIRYECLDARDDFHAQMKKGG</sequence>
<keyword evidence="2" id="KW-1185">Reference proteome</keyword>
<dbReference type="AlphaFoldDB" id="A0A9P6CAV2"/>
<protein>
    <submittedName>
        <fullName evidence="1">Uncharacterized protein</fullName>
    </submittedName>
</protein>
<gene>
    <name evidence="1" type="ORF">BDZ94DRAFT_1180031</name>
</gene>
<dbReference type="EMBL" id="MU150695">
    <property type="protein sequence ID" value="KAF9455410.1"/>
    <property type="molecule type" value="Genomic_DNA"/>
</dbReference>
<feature type="non-terminal residue" evidence="1">
    <location>
        <position position="125"/>
    </location>
</feature>
<dbReference type="OrthoDB" id="3259294at2759"/>